<proteinExistence type="predicted"/>
<feature type="transmembrane region" description="Helical" evidence="1">
    <location>
        <begin position="34"/>
        <end position="56"/>
    </location>
</feature>
<feature type="transmembrane region" description="Helical" evidence="1">
    <location>
        <begin position="62"/>
        <end position="83"/>
    </location>
</feature>
<dbReference type="HOGENOM" id="CLU_1774954_0_0_11"/>
<name>A0A066YRQ0_9ACTN</name>
<accession>A0A066YRQ0</accession>
<dbReference type="eggNOG" id="COG0531">
    <property type="taxonomic scope" value="Bacteria"/>
</dbReference>
<dbReference type="PATRIC" id="fig|1348663.4.peg.7279"/>
<protein>
    <submittedName>
        <fullName evidence="2">Uncharacterized protein</fullName>
    </submittedName>
</protein>
<keyword evidence="1" id="KW-1133">Transmembrane helix</keyword>
<evidence type="ECO:0000313" key="2">
    <source>
        <dbReference type="EMBL" id="KDN80751.1"/>
    </source>
</evidence>
<evidence type="ECO:0000313" key="3">
    <source>
        <dbReference type="Proteomes" id="UP000027178"/>
    </source>
</evidence>
<keyword evidence="1" id="KW-0472">Membrane</keyword>
<dbReference type="EMBL" id="JNBY01000162">
    <property type="protein sequence ID" value="KDN80751.1"/>
    <property type="molecule type" value="Genomic_DNA"/>
</dbReference>
<dbReference type="RefSeq" id="WP_244305581.1">
    <property type="nucleotide sequence ID" value="NZ_KK853997.1"/>
</dbReference>
<gene>
    <name evidence="2" type="ORF">KCH_75310</name>
</gene>
<keyword evidence="3" id="KW-1185">Reference proteome</keyword>
<organism evidence="2 3">
    <name type="scientific">Kitasatospora cheerisanensis KCTC 2395</name>
    <dbReference type="NCBI Taxonomy" id="1348663"/>
    <lineage>
        <taxon>Bacteria</taxon>
        <taxon>Bacillati</taxon>
        <taxon>Actinomycetota</taxon>
        <taxon>Actinomycetes</taxon>
        <taxon>Kitasatosporales</taxon>
        <taxon>Streptomycetaceae</taxon>
        <taxon>Kitasatospora</taxon>
    </lineage>
</organism>
<feature type="transmembrane region" description="Helical" evidence="1">
    <location>
        <begin position="90"/>
        <end position="123"/>
    </location>
</feature>
<reference evidence="2 3" key="1">
    <citation type="submission" date="2014-05" db="EMBL/GenBank/DDBJ databases">
        <title>Draft Genome Sequence of Kitasatospora cheerisanensis KCTC 2395.</title>
        <authorList>
            <person name="Nam D.H."/>
        </authorList>
    </citation>
    <scope>NUCLEOTIDE SEQUENCE [LARGE SCALE GENOMIC DNA]</scope>
    <source>
        <strain evidence="2 3">KCTC 2395</strain>
    </source>
</reference>
<sequence>MLTLAATNTYLTGAAELTEALLPPRPNPGRRGSYAVVATTAVTGAPLILLVGSGALTTSQLVAVPTALFLTVYLACTAAAIRVLDGPARLAAAVCCPAVLALLLGTGWPVLAAAAVALAAAFLGQRSNDSAAPHGVPVTERELNPR</sequence>
<dbReference type="AlphaFoldDB" id="A0A066YRQ0"/>
<comment type="caution">
    <text evidence="2">The sequence shown here is derived from an EMBL/GenBank/DDBJ whole genome shotgun (WGS) entry which is preliminary data.</text>
</comment>
<dbReference type="Proteomes" id="UP000027178">
    <property type="component" value="Unassembled WGS sequence"/>
</dbReference>
<evidence type="ECO:0000256" key="1">
    <source>
        <dbReference type="SAM" id="Phobius"/>
    </source>
</evidence>
<keyword evidence="1" id="KW-0812">Transmembrane</keyword>